<evidence type="ECO:0000256" key="1">
    <source>
        <dbReference type="ARBA" id="ARBA00022801"/>
    </source>
</evidence>
<reference evidence="3 4" key="1">
    <citation type="submission" date="2016-10" db="EMBL/GenBank/DDBJ databases">
        <authorList>
            <person name="Varghese N."/>
            <person name="Submissions S."/>
        </authorList>
    </citation>
    <scope>NUCLEOTIDE SEQUENCE [LARGE SCALE GENOMIC DNA]</scope>
    <source>
        <strain evidence="3 4">DSM 16525</strain>
    </source>
</reference>
<dbReference type="CDD" id="cd01014">
    <property type="entry name" value="nicotinamidase_related"/>
    <property type="match status" value="1"/>
</dbReference>
<dbReference type="PANTHER" id="PTHR43540">
    <property type="entry name" value="PEROXYUREIDOACRYLATE/UREIDOACRYLATE AMIDOHYDROLASE-RELATED"/>
    <property type="match status" value="1"/>
</dbReference>
<comment type="caution">
    <text evidence="3">The sequence shown here is derived from an EMBL/GenBank/DDBJ whole genome shotgun (WGS) entry which is preliminary data.</text>
</comment>
<sequence length="195" mass="21235">MKPHPMEDPLDPTTALLLIDIQNDYFPGGRAELDRADDAATQAREALDHFRQHNLPVIHVRHISVQPGATFFLPNTPGSETHTRVAPRPDERVILKHYPNSFRETDLQKQLGALGIKHLVVTGMMTLMCVDATVRAAADLGYSVTVLHDACAARALELNGVSVPAPQVHAAFLAALGMAYAKLESTSDFLARAGR</sequence>
<accession>A0ABY1BWH0</accession>
<dbReference type="PANTHER" id="PTHR43540:SF1">
    <property type="entry name" value="ISOCHORISMATASE HYDROLASE"/>
    <property type="match status" value="1"/>
</dbReference>
<dbReference type="SUPFAM" id="SSF52499">
    <property type="entry name" value="Isochorismatase-like hydrolases"/>
    <property type="match status" value="1"/>
</dbReference>
<keyword evidence="1" id="KW-0378">Hydrolase</keyword>
<evidence type="ECO:0000313" key="4">
    <source>
        <dbReference type="Proteomes" id="UP000183760"/>
    </source>
</evidence>
<dbReference type="Gene3D" id="3.40.50.850">
    <property type="entry name" value="Isochorismatase-like"/>
    <property type="match status" value="1"/>
</dbReference>
<gene>
    <name evidence="3" type="ORF">SAMN05443572_101516</name>
</gene>
<dbReference type="Pfam" id="PF00857">
    <property type="entry name" value="Isochorismatase"/>
    <property type="match status" value="1"/>
</dbReference>
<feature type="domain" description="Isochorismatase-like" evidence="2">
    <location>
        <begin position="14"/>
        <end position="157"/>
    </location>
</feature>
<dbReference type="Proteomes" id="UP000183760">
    <property type="component" value="Unassembled WGS sequence"/>
</dbReference>
<dbReference type="InterPro" id="IPR036380">
    <property type="entry name" value="Isochorismatase-like_sf"/>
</dbReference>
<dbReference type="RefSeq" id="WP_245772098.1">
    <property type="nucleotide sequence ID" value="NZ_BJXR01000025.1"/>
</dbReference>
<evidence type="ECO:0000259" key="2">
    <source>
        <dbReference type="Pfam" id="PF00857"/>
    </source>
</evidence>
<proteinExistence type="predicted"/>
<dbReference type="InterPro" id="IPR000868">
    <property type="entry name" value="Isochorismatase-like_dom"/>
</dbReference>
<dbReference type="InterPro" id="IPR050272">
    <property type="entry name" value="Isochorismatase-like_hydrls"/>
</dbReference>
<protein>
    <submittedName>
        <fullName evidence="3">Nicotinamidase-related amidase</fullName>
    </submittedName>
</protein>
<evidence type="ECO:0000313" key="3">
    <source>
        <dbReference type="EMBL" id="SES90010.1"/>
    </source>
</evidence>
<dbReference type="EMBL" id="FOIB01000001">
    <property type="protein sequence ID" value="SES90010.1"/>
    <property type="molecule type" value="Genomic_DNA"/>
</dbReference>
<name>A0ABY1BWH0_MYXFU</name>
<organism evidence="3 4">
    <name type="scientific">Myxococcus fulvus</name>
    <dbReference type="NCBI Taxonomy" id="33"/>
    <lineage>
        <taxon>Bacteria</taxon>
        <taxon>Pseudomonadati</taxon>
        <taxon>Myxococcota</taxon>
        <taxon>Myxococcia</taxon>
        <taxon>Myxococcales</taxon>
        <taxon>Cystobacterineae</taxon>
        <taxon>Myxococcaceae</taxon>
        <taxon>Myxococcus</taxon>
    </lineage>
</organism>
<keyword evidence="4" id="KW-1185">Reference proteome</keyword>